<evidence type="ECO:0000313" key="1">
    <source>
        <dbReference type="EMBL" id="CAG8699287.1"/>
    </source>
</evidence>
<evidence type="ECO:0000313" key="2">
    <source>
        <dbReference type="Proteomes" id="UP000789702"/>
    </source>
</evidence>
<keyword evidence="2" id="KW-1185">Reference proteome</keyword>
<gene>
    <name evidence="1" type="ORF">DHETER_LOCUS11672</name>
</gene>
<reference evidence="1" key="1">
    <citation type="submission" date="2021-06" db="EMBL/GenBank/DDBJ databases">
        <authorList>
            <person name="Kallberg Y."/>
            <person name="Tangrot J."/>
            <person name="Rosling A."/>
        </authorList>
    </citation>
    <scope>NUCLEOTIDE SEQUENCE</scope>
    <source>
        <strain evidence="1">IL203A</strain>
    </source>
</reference>
<feature type="non-terminal residue" evidence="1">
    <location>
        <position position="122"/>
    </location>
</feature>
<protein>
    <submittedName>
        <fullName evidence="1">5873_t:CDS:1</fullName>
    </submittedName>
</protein>
<dbReference type="EMBL" id="CAJVPU010026259">
    <property type="protein sequence ID" value="CAG8699287.1"/>
    <property type="molecule type" value="Genomic_DNA"/>
</dbReference>
<proteinExistence type="predicted"/>
<name>A0ACA9PC96_9GLOM</name>
<feature type="non-terminal residue" evidence="1">
    <location>
        <position position="1"/>
    </location>
</feature>
<organism evidence="1 2">
    <name type="scientific">Dentiscutata heterogama</name>
    <dbReference type="NCBI Taxonomy" id="1316150"/>
    <lineage>
        <taxon>Eukaryota</taxon>
        <taxon>Fungi</taxon>
        <taxon>Fungi incertae sedis</taxon>
        <taxon>Mucoromycota</taxon>
        <taxon>Glomeromycotina</taxon>
        <taxon>Glomeromycetes</taxon>
        <taxon>Diversisporales</taxon>
        <taxon>Gigasporaceae</taxon>
        <taxon>Dentiscutata</taxon>
    </lineage>
</organism>
<sequence length="122" mass="13798">GPNSEISDEKLRMLCLARNFISAISMGLSEVKHVVAEQVLDVATITIQNTIVHKLIDHAIMEIESNAFSKIANSYTDKIFLDRRIGHGQMETKWVIDSVSRTIRVQGGPVFYLSQYYKELVD</sequence>
<dbReference type="Proteomes" id="UP000789702">
    <property type="component" value="Unassembled WGS sequence"/>
</dbReference>
<comment type="caution">
    <text evidence="1">The sequence shown here is derived from an EMBL/GenBank/DDBJ whole genome shotgun (WGS) entry which is preliminary data.</text>
</comment>
<accession>A0ACA9PC96</accession>